<dbReference type="RefSeq" id="YP_006988592.1">
    <property type="nucleotide sequence ID" value="NC_019406.1"/>
</dbReference>
<dbReference type="Gene3D" id="3.40.50.150">
    <property type="entry name" value="Vaccinia Virus protein VP39"/>
    <property type="match status" value="1"/>
</dbReference>
<organism evidence="1 2">
    <name type="scientific">Caulobacter phage CcrColossus</name>
    <dbReference type="NCBI Taxonomy" id="1211640"/>
    <lineage>
        <taxon>Viruses</taxon>
        <taxon>Duplodnaviria</taxon>
        <taxon>Heunggongvirae</taxon>
        <taxon>Uroviricota</taxon>
        <taxon>Caudoviricetes</taxon>
        <taxon>Jeanschmidtviridae</taxon>
        <taxon>Colossusvirus</taxon>
        <taxon>Colossusvirus colossus</taxon>
    </lineage>
</organism>
<keyword evidence="1" id="KW-0808">Transferase</keyword>
<dbReference type="Proteomes" id="UP000000463">
    <property type="component" value="Segment"/>
</dbReference>
<evidence type="ECO:0000313" key="2">
    <source>
        <dbReference type="Proteomes" id="UP000000463"/>
    </source>
</evidence>
<reference evidence="1 2" key="1">
    <citation type="journal article" date="2012" name="BMC Genomics">
        <title>The Caulobacter crescentus phage phiCbK: genomics of a canonical phage.</title>
        <authorList>
            <person name="Gill J.J."/>
            <person name="Berry J.D."/>
            <person name="Russell W.K."/>
            <person name="Lessor L."/>
            <person name="Escobar Garcia D.A."/>
            <person name="Hernandez D."/>
            <person name="Kane A."/>
            <person name="Keene J."/>
            <person name="Maddox M."/>
            <person name="Martin R."/>
            <person name="Mohan S."/>
            <person name="Thorn A.M."/>
            <person name="Russell D.H."/>
            <person name="Young R."/>
        </authorList>
    </citation>
    <scope>NUCLEOTIDE SEQUENCE [LARGE SCALE GENOMIC DNA]</scope>
</reference>
<dbReference type="CDD" id="cd02440">
    <property type="entry name" value="AdoMet_MTases"/>
    <property type="match status" value="1"/>
</dbReference>
<sequence length="181" mass="19653">MTITIEASLLANETPSQLVGHMLDLADVRPGHSVLEPSAGDGRLAFEAVARGADVTAIELNQRCCESIAKQRDMYGLPKSVLAVRRSDFLMTPVTTLYDRVVMNPPRANVPHVTHAYSFLKPGGRLVALIHREHAQAIIVHLGVVGDAEYSLTTLPAGMFHFDGKPIEAALITLWKPHEAA</sequence>
<dbReference type="GeneID" id="13995286"/>
<gene>
    <name evidence="1" type="ORF">CcrColossus_gp358</name>
</gene>
<dbReference type="OrthoDB" id="24595at10239"/>
<name>K4JWE6_9CAUD</name>
<accession>K4JWE6</accession>
<dbReference type="GO" id="GO:0008168">
    <property type="term" value="F:methyltransferase activity"/>
    <property type="evidence" value="ECO:0007669"/>
    <property type="project" value="UniProtKB-KW"/>
</dbReference>
<dbReference type="KEGG" id="vg:13995286"/>
<dbReference type="GO" id="GO:0032259">
    <property type="term" value="P:methylation"/>
    <property type="evidence" value="ECO:0007669"/>
    <property type="project" value="UniProtKB-KW"/>
</dbReference>
<proteinExistence type="predicted"/>
<keyword evidence="1" id="KW-0489">Methyltransferase</keyword>
<dbReference type="EMBL" id="JX100810">
    <property type="protein sequence ID" value="AFU88228.1"/>
    <property type="molecule type" value="Genomic_DNA"/>
</dbReference>
<evidence type="ECO:0000313" key="1">
    <source>
        <dbReference type="EMBL" id="AFU88228.1"/>
    </source>
</evidence>
<keyword evidence="2" id="KW-1185">Reference proteome</keyword>
<dbReference type="SUPFAM" id="SSF53335">
    <property type="entry name" value="S-adenosyl-L-methionine-dependent methyltransferases"/>
    <property type="match status" value="1"/>
</dbReference>
<dbReference type="Pfam" id="PF03602">
    <property type="entry name" value="Cons_hypoth95"/>
    <property type="match status" value="1"/>
</dbReference>
<protein>
    <submittedName>
        <fullName evidence="1">Putative rRNA methyltransferase</fullName>
    </submittedName>
</protein>
<dbReference type="InterPro" id="IPR029063">
    <property type="entry name" value="SAM-dependent_MTases_sf"/>
</dbReference>